<dbReference type="PROSITE" id="PS50096">
    <property type="entry name" value="IQ"/>
    <property type="match status" value="1"/>
</dbReference>
<name>A0A5B7G6N6_PORTR</name>
<accession>A0A5B7G6N6</accession>
<sequence length="385" mass="44594">MPKTIELDYLRRLQGTVRGKLTRKCYLLMEQVRKGSSSEIIEACYDEVKEAFSELERRHEVLVRKLCEGDGEKEECDDKLMEEEEYIVQAESVKTQAYEKLLIVRKQEREERQQATQAANTVKVKVKPIESPKFDGDICQYQTFRSNYQTIMTDNYGKNAFALYQCLSGDALSLVHRVEDDFDEMFRRLDQRYADPVTLTDCVTDQLKRFKPIPEGNTARFVETVEIIEKCWTDMKKNKLEDQMSTVMVISLIEKILPSHQRREWTKKYQKLLNKANASPALLDCLREEQELLDYMDKDFRNSTRSTKAAIHTVEVKEEDSQIIKTLQRMQTQQAEHLANVESMLQKFTHAMMTGGPAALQPSQNRPLATFVGSIILIPILLIAA</sequence>
<organism evidence="2 3">
    <name type="scientific">Portunus trituberculatus</name>
    <name type="common">Swimming crab</name>
    <name type="synonym">Neptunus trituberculatus</name>
    <dbReference type="NCBI Taxonomy" id="210409"/>
    <lineage>
        <taxon>Eukaryota</taxon>
        <taxon>Metazoa</taxon>
        <taxon>Ecdysozoa</taxon>
        <taxon>Arthropoda</taxon>
        <taxon>Crustacea</taxon>
        <taxon>Multicrustacea</taxon>
        <taxon>Malacostraca</taxon>
        <taxon>Eumalacostraca</taxon>
        <taxon>Eucarida</taxon>
        <taxon>Decapoda</taxon>
        <taxon>Pleocyemata</taxon>
        <taxon>Brachyura</taxon>
        <taxon>Eubrachyura</taxon>
        <taxon>Portunoidea</taxon>
        <taxon>Portunidae</taxon>
        <taxon>Portuninae</taxon>
        <taxon>Portunus</taxon>
    </lineage>
</organism>
<dbReference type="InterPro" id="IPR005312">
    <property type="entry name" value="DUF1759"/>
</dbReference>
<evidence type="ECO:0000256" key="1">
    <source>
        <dbReference type="SAM" id="Coils"/>
    </source>
</evidence>
<evidence type="ECO:0000313" key="3">
    <source>
        <dbReference type="Proteomes" id="UP000324222"/>
    </source>
</evidence>
<protein>
    <submittedName>
        <fullName evidence="2">Uncharacterized protein</fullName>
    </submittedName>
</protein>
<evidence type="ECO:0000313" key="2">
    <source>
        <dbReference type="EMBL" id="MPC53227.1"/>
    </source>
</evidence>
<keyword evidence="1" id="KW-0175">Coiled coil</keyword>
<dbReference type="Proteomes" id="UP000324222">
    <property type="component" value="Unassembled WGS sequence"/>
</dbReference>
<dbReference type="OrthoDB" id="6375653at2759"/>
<feature type="coiled-coil region" evidence="1">
    <location>
        <begin position="98"/>
        <end position="125"/>
    </location>
</feature>
<gene>
    <name evidence="2" type="ORF">E2C01_047116</name>
</gene>
<comment type="caution">
    <text evidence="2">The sequence shown here is derived from an EMBL/GenBank/DDBJ whole genome shotgun (WGS) entry which is preliminary data.</text>
</comment>
<keyword evidence="3" id="KW-1185">Reference proteome</keyword>
<proteinExistence type="predicted"/>
<reference evidence="2 3" key="1">
    <citation type="submission" date="2019-05" db="EMBL/GenBank/DDBJ databases">
        <title>Another draft genome of Portunus trituberculatus and its Hox gene families provides insights of decapod evolution.</title>
        <authorList>
            <person name="Jeong J.-H."/>
            <person name="Song I."/>
            <person name="Kim S."/>
            <person name="Choi T."/>
            <person name="Kim D."/>
            <person name="Ryu S."/>
            <person name="Kim W."/>
        </authorList>
    </citation>
    <scope>NUCLEOTIDE SEQUENCE [LARGE SCALE GENOMIC DNA]</scope>
    <source>
        <tissue evidence="2">Muscle</tissue>
    </source>
</reference>
<dbReference type="AlphaFoldDB" id="A0A5B7G6N6"/>
<dbReference type="Pfam" id="PF03564">
    <property type="entry name" value="DUF1759"/>
    <property type="match status" value="1"/>
</dbReference>
<dbReference type="EMBL" id="VSRR010011470">
    <property type="protein sequence ID" value="MPC53227.1"/>
    <property type="molecule type" value="Genomic_DNA"/>
</dbReference>